<feature type="coiled-coil region" evidence="1">
    <location>
        <begin position="275"/>
        <end position="610"/>
    </location>
</feature>
<sequence length="852" mass="94530">MNRLKGLAKSVIVPSPAKGADPFAAALRIGKEALQAEAESKKKEDGEGGSKQRLKELISFVESSMQKRGSTLTALWREASDSSHPKALEEFEYQLSQTFKGAAAEVLEHLHQFADEESKGRGKAIKQATFDAQTKLERLRIASNVMMENKEKKMQAEFMKMLDDKVEELSKGGDALMRQATQRNKELSEQLHETQMKCTSTEDQLTIALLENAKCKTVLEQASQAQAGLKPCFSLVEMTPPEDNALLVQINALAGGLGAYCRRRDQLASVEAGYVKQLEESVAKATNDAELARIEAAEELKRQLGELNARLLAEHEEAMAEQMHKLNSAAAAAAAEASRVATLCTTLEGQRDEALERARRAEAEVQRMLDELSKSSNKDEVALRQEIVALRKEIDKLRNDVSGVQSSLEKALGENGTLIQQMSHREAFTSALQNEMDQSKSALQETLKQLGIQVDVNTTLSEQLLLLRSTSEKLNDEINRCNAALQATLSELGIVTDENKTLSERLRDLTEATQQATKQVSECRIQLDDTLKMLGLTVDKNRSLSEQLEDLARASKQMADELARMMAALEHLKRDLGFKIDENKTLAENIEALTKAFAEITANYEREKAQGSGALKALKEQLEAQMLDERTKALRTLERVESERDLLMKRLEAEQAEVARAIAETKSVRERLGARITELEAQLRESRRHEAEAKKSEANRTKELERVQVQHKEMSRRYRMAEAALVHMSKELGTTLIALEQATQAKAEAYAKAGVARNDADARVNQVLSAAKVERELLTKAALHAVHQMQEHVASTLGWLEALELGERERSALSDGAVALARACLREAISLEEAEIRAARAASPRRKHLGTF</sequence>
<name>A0A0M0K2I4_9EUKA</name>
<dbReference type="Proteomes" id="UP000037460">
    <property type="component" value="Unassembled WGS sequence"/>
</dbReference>
<gene>
    <name evidence="2" type="ORF">Ctob_012066</name>
</gene>
<dbReference type="AlphaFoldDB" id="A0A0M0K2I4"/>
<evidence type="ECO:0000256" key="1">
    <source>
        <dbReference type="SAM" id="Coils"/>
    </source>
</evidence>
<organism evidence="2 3">
    <name type="scientific">Chrysochromulina tobinii</name>
    <dbReference type="NCBI Taxonomy" id="1460289"/>
    <lineage>
        <taxon>Eukaryota</taxon>
        <taxon>Haptista</taxon>
        <taxon>Haptophyta</taxon>
        <taxon>Prymnesiophyceae</taxon>
        <taxon>Prymnesiales</taxon>
        <taxon>Chrysochromulinaceae</taxon>
        <taxon>Chrysochromulina</taxon>
    </lineage>
</organism>
<dbReference type="Gene3D" id="1.10.287.1490">
    <property type="match status" value="1"/>
</dbReference>
<accession>A0A0M0K2I4</accession>
<comment type="caution">
    <text evidence="2">The sequence shown here is derived from an EMBL/GenBank/DDBJ whole genome shotgun (WGS) entry which is preliminary data.</text>
</comment>
<proteinExistence type="predicted"/>
<evidence type="ECO:0000313" key="3">
    <source>
        <dbReference type="Proteomes" id="UP000037460"/>
    </source>
</evidence>
<protein>
    <submittedName>
        <fullName evidence="2">Uncharacterized protein</fullName>
    </submittedName>
</protein>
<feature type="coiled-coil region" evidence="1">
    <location>
        <begin position="637"/>
        <end position="724"/>
    </location>
</feature>
<reference evidence="3" key="1">
    <citation type="journal article" date="2015" name="PLoS Genet.">
        <title>Genome Sequence and Transcriptome Analyses of Chrysochromulina tobin: Metabolic Tools for Enhanced Algal Fitness in the Prominent Order Prymnesiales (Haptophyceae).</title>
        <authorList>
            <person name="Hovde B.T."/>
            <person name="Deodato C.R."/>
            <person name="Hunsperger H.M."/>
            <person name="Ryken S.A."/>
            <person name="Yost W."/>
            <person name="Jha R.K."/>
            <person name="Patterson J."/>
            <person name="Monnat R.J. Jr."/>
            <person name="Barlow S.B."/>
            <person name="Starkenburg S.R."/>
            <person name="Cattolico R.A."/>
        </authorList>
    </citation>
    <scope>NUCLEOTIDE SEQUENCE</scope>
    <source>
        <strain evidence="3">CCMP291</strain>
    </source>
</reference>
<keyword evidence="1" id="KW-0175">Coiled coil</keyword>
<feature type="coiled-coil region" evidence="1">
    <location>
        <begin position="177"/>
        <end position="204"/>
    </location>
</feature>
<dbReference type="EMBL" id="JWZX01001624">
    <property type="protein sequence ID" value="KOO33014.1"/>
    <property type="molecule type" value="Genomic_DNA"/>
</dbReference>
<evidence type="ECO:0000313" key="2">
    <source>
        <dbReference type="EMBL" id="KOO33014.1"/>
    </source>
</evidence>
<keyword evidence="3" id="KW-1185">Reference proteome</keyword>